<dbReference type="OrthoDB" id="10069759at2759"/>
<dbReference type="PROSITE" id="PS51841">
    <property type="entry name" value="LTD"/>
    <property type="match status" value="2"/>
</dbReference>
<feature type="compositionally biased region" description="Basic and acidic residues" evidence="1">
    <location>
        <begin position="2146"/>
        <end position="2160"/>
    </location>
</feature>
<dbReference type="PANTHER" id="PTHR37397">
    <property type="entry name" value="SI:CH211-183D21.1"/>
    <property type="match status" value="1"/>
</dbReference>
<dbReference type="SUPFAM" id="SSF74853">
    <property type="entry name" value="Lamin A/C globular tail domain"/>
    <property type="match status" value="1"/>
</dbReference>
<dbReference type="Proteomes" id="UP000694845">
    <property type="component" value="Unplaced"/>
</dbReference>
<reference evidence="6 7" key="1">
    <citation type="submission" date="2025-04" db="UniProtKB">
        <authorList>
            <consortium name="RefSeq"/>
        </authorList>
    </citation>
    <scope>IDENTIFICATION</scope>
</reference>
<dbReference type="RefSeq" id="XP_022081290.1">
    <property type="nucleotide sequence ID" value="XM_022225598.1"/>
</dbReference>
<keyword evidence="2" id="KW-0812">Transmembrane</keyword>
<evidence type="ECO:0000256" key="2">
    <source>
        <dbReference type="SAM" id="Phobius"/>
    </source>
</evidence>
<evidence type="ECO:0000256" key="1">
    <source>
        <dbReference type="SAM" id="MobiDB-lite"/>
    </source>
</evidence>
<keyword evidence="5" id="KW-1185">Reference proteome</keyword>
<name>A0A8B7XMT6_ACAPL</name>
<feature type="domain" description="LTD" evidence="4">
    <location>
        <begin position="1725"/>
        <end position="1872"/>
    </location>
</feature>
<feature type="transmembrane region" description="Helical" evidence="2">
    <location>
        <begin position="2046"/>
        <end position="2071"/>
    </location>
</feature>
<feature type="chain" id="PRO_5044665451" evidence="3">
    <location>
        <begin position="29"/>
        <end position="2175"/>
    </location>
</feature>
<keyword evidence="2" id="KW-0472">Membrane</keyword>
<dbReference type="PANTHER" id="PTHR37397:SF1">
    <property type="entry name" value="LTD DOMAIN-CONTAINING PROTEIN"/>
    <property type="match status" value="1"/>
</dbReference>
<organism evidence="5 6">
    <name type="scientific">Acanthaster planci</name>
    <name type="common">Crown-of-thorns starfish</name>
    <dbReference type="NCBI Taxonomy" id="133434"/>
    <lineage>
        <taxon>Eukaryota</taxon>
        <taxon>Metazoa</taxon>
        <taxon>Echinodermata</taxon>
        <taxon>Eleutherozoa</taxon>
        <taxon>Asterozoa</taxon>
        <taxon>Asteroidea</taxon>
        <taxon>Valvatacea</taxon>
        <taxon>Valvatida</taxon>
        <taxon>Acanthasteridae</taxon>
        <taxon>Acanthaster</taxon>
    </lineage>
</organism>
<dbReference type="InterPro" id="IPR001322">
    <property type="entry name" value="Lamin_tail_dom"/>
</dbReference>
<dbReference type="RefSeq" id="XP_022081291.1">
    <property type="nucleotide sequence ID" value="XM_022225599.1"/>
</dbReference>
<keyword evidence="2" id="KW-1133">Transmembrane helix</keyword>
<feature type="domain" description="LTD" evidence="4">
    <location>
        <begin position="19"/>
        <end position="151"/>
    </location>
</feature>
<dbReference type="Pfam" id="PF00932">
    <property type="entry name" value="LTD"/>
    <property type="match status" value="1"/>
</dbReference>
<dbReference type="InterPro" id="IPR036415">
    <property type="entry name" value="Lamin_tail_dom_sf"/>
</dbReference>
<evidence type="ECO:0000313" key="6">
    <source>
        <dbReference type="RefSeq" id="XP_022081290.1"/>
    </source>
</evidence>
<dbReference type="KEGG" id="aplc:110974170"/>
<feature type="region of interest" description="Disordered" evidence="1">
    <location>
        <begin position="2131"/>
        <end position="2175"/>
    </location>
</feature>
<keyword evidence="3" id="KW-0732">Signal</keyword>
<proteinExistence type="predicted"/>
<sequence>MDKMQLGNGTLLVGLLLWAVCFVQLVSAGVVISELNADSLTRIDTREFIELYNSGDSQVSLADYVIVLYDGSTNAAYAVIPLQDRTLWPNTYFVIGSSFVSPVPDQTFSSSIDILQNGVDAVALYHGSSSLFTANMSVTADRLVDAVVYDNRGRDSSFLLDVLTPGQQVLDEMRQHLRREDESLSRCGGTDPLTLSQFRLTPITPGGPNNCTADETPIVMPTIPGGFPNLPSFPPDMANIYPDIAINEFSVDQGSGQFIELYDGGVGGIVLDGLIVVTYRGRNEASYRSPIVLDGQMTDENGYFLIGQASQQPQFELRWNLQTNRPPNAIALYFDDPSKFERNTPVTGVNLVDAVVYGDASNPEDSALVNILSPGRQPLVQPANQVNTSLSRCRSSERLRLEAFTSSIQTPGGDNMCTLPDIVINEVNVATENAQTNQFIEIFDGGIGQQPLDGIALVLYNGRTSLSYQAIDLTGYSTNVQGFCVVGWMNGTNVDIGLEFDVNVGFLQPGPDAIALHLSPPQRFRKGSFATNYNLIDAVVYGEGPALDLLHVLLPHQPILNEEGSSTSSGDRSISRCSCCQRLDSRSFGVGQASPGAINADCLQNNVTHVETIDHYMDLLRLNEIRIVQPGLPQGDFVELYDGGFGQIPLDNMVLVLYRTQGESSYRAIDLHNYQTDADGFFVIGPSSIQSSRLLISEIHWFDGNTGAVAIYKGSSADFPDGTLATSANLIDAVVYGDSNLLLLDLLTPGQSEVKYTVAAGETAILRCYSRNAFEVLAYAEGPPSPGMTNVCPPPPIVINEVNILDMSEAVGQYVELSSGGIPQFPLNDLLLFFWRGNPNRNPRLYNTVSIRSAHTDKNGFYLIGYRGLTSPRPDQTPFRVPTGKIREGSNGISLHRGLKSADHPKNSPPTTEGLVDVIIHGTDDAQTAQHLIEYFRPHAPRFQINEDASWSHRDESVNRCVDSQNNTVYQLAHITPKAPNHCPSRPDAGLIINELNLIPSEQFIELWDLGAGFTSLDDFVVVLYGEGDASYWTIPLTGFSTDSMGYFIMGTINVLPKAQFLFADGFMRHMYGAVALYRASTAASFPESGPPSSQGLIDAVVYTDLNSKPTGLTNVLTPSTASGFDSRTLQMSGFSLSRCLSPSLRSRRPFVLRPHTPRSLNDCPTYSNDVIINEVNVEHPGQATQEEFIELYDGGVGNVKMQYLSLVLFNGHYDDRSYATVDLHGKRTDLNGYFVIGAQDTERVNLKLRPRTSGGFLQDGPDAIALYRAPSGAFPQGTQATSRSLVDAIVYSTEDNSHISLVDKLLPGRSVVLEDANHATGDETINRCHGNQRLSPEVFSMGFPSPGRPNNCSRFSNSIYPDIVINEVNVEASGGAESAGEFIELTDKGRGMSSLDGFLLVLFNGANQDRSYWEMDLSGHRTNLNGFFVIGTSSVKPTPDILVPDDFIQNGPDAVVLYHTQARLFPRGTIATPLNMVDVIVYHTEASLTDDKTLLDKLAPGQRSVIEYSAYSDRDESLSRCLSNNSRTLSSFTVSQPTPGQPNICTGNPVIINEIKLDGDSVGFVELYDGGHGSTLLDSLSVKLYDSGGSGVRTYSVQSLNGKSTNGNGYFVYGKPSAEWNVDLEISTSDFLHSDVSSAVALYKDNDQTSAAVLLDAVVYGVENPSSMAVLDLLTPGQPQVQVSPDFGRGDASISRCACCVPLASVAFALTTPTPGQENRCLVGTSASTPSNVIISEVSPRNGGAESGEYVELRGPPGAHLDAFTLVLSSSSKTGPVYYYSLPLTRRVIPSDGIFVIGSGSVSPPVDALFPQSEEAVIRPGEGAVSIYRNSDSQFIQGTPVTSAGLVDAVVFTNVTEGSSSELSSILGFASIYARNFSAVADISAPSISRCACCNTQDPSAFTLSARTPGETNRCPRRAFKQTIQMHILDAAYEVWVTNPRFTDDLRRQIVAGVSAECKCSFNENYLKDEKLLNGSVYYQADMLALSKAHSKLLLDSYIHFVGKANQMNILGMDFHIDKKCFSDCLSGGGNSSKREKQKHQDVSAAVPVAVVIIVIVTIAVVAVMLYILYRRRQGGLSFMKNRGSGGDGSVAGDFRVTSSRALNDLDVLGTTSDNHNPTDFFANPVYMYEPPRAVTPQPGPPAKAEPKVESDRLAKDEGSSQANGESATVASGL</sequence>
<dbReference type="OMA" id="MGRANNC"/>
<gene>
    <name evidence="6 7" type="primary">LOC110974170</name>
</gene>
<accession>A0A8B7XMT6</accession>
<feature type="signal peptide" evidence="3">
    <location>
        <begin position="1"/>
        <end position="28"/>
    </location>
</feature>
<evidence type="ECO:0000313" key="5">
    <source>
        <dbReference type="Proteomes" id="UP000694845"/>
    </source>
</evidence>
<evidence type="ECO:0000259" key="4">
    <source>
        <dbReference type="PROSITE" id="PS51841"/>
    </source>
</evidence>
<evidence type="ECO:0000256" key="3">
    <source>
        <dbReference type="SAM" id="SignalP"/>
    </source>
</evidence>
<evidence type="ECO:0000313" key="7">
    <source>
        <dbReference type="RefSeq" id="XP_022081291.1"/>
    </source>
</evidence>
<dbReference type="GeneID" id="110974170"/>
<feature type="compositionally biased region" description="Polar residues" evidence="1">
    <location>
        <begin position="2161"/>
        <end position="2175"/>
    </location>
</feature>
<protein>
    <submittedName>
        <fullName evidence="6 7">Uncharacterized protein LOC110974170</fullName>
    </submittedName>
</protein>